<comment type="similarity">
    <text evidence="2">Belongs to the bacterial solute-binding protein 1 family.</text>
</comment>
<dbReference type="Proteomes" id="UP000322524">
    <property type="component" value="Unassembled WGS sequence"/>
</dbReference>
<sequence length="458" mass="50549">MKLMKPWIAIAASFMLVVGCSNSNNASSDAEKEGNNEDQVTIKFASWALGTEEDNNIERMMIAEFEDKYPNIDVEIDESIATDDWNNSLSSAASANAMPDVFMVSQVPTGLANDWLLDVTELAAEDEDFAKIPEVVTDSVTYNDALYAIPSAQHFLGYFVNKDLYNQANLDVPEYGFSIDEFTESVRSVTNVNSGVVGLNNPFAIVDWYPSSVNEKSGWYTFSEDEYHLNSNEFISGVNLTSNFVTNGYSYENLSDEQKANFNGEHAGEVFAGGGIGLFWDGTWAVENFSTNIDFDWDFVGTPGGRTVIVNDFMGISKSTKHQEEAFLFAKWMSFGKEGFLKRIDLAVENDKALNNLPVTQDEEVLDAFFEVQDIPGLRTAYDNLANGIVEPVKTVPGFAQSRWEAPTGVAIGEEPNANIAALIDASVRGEIKIEDYAAQINELANQKYKEGKEAIGQ</sequence>
<feature type="chain" id="PRO_5039210020" evidence="5">
    <location>
        <begin position="27"/>
        <end position="458"/>
    </location>
</feature>
<dbReference type="OrthoDB" id="383889at2"/>
<evidence type="ECO:0000256" key="1">
    <source>
        <dbReference type="ARBA" id="ARBA00004196"/>
    </source>
</evidence>
<dbReference type="InterPro" id="IPR006059">
    <property type="entry name" value="SBP"/>
</dbReference>
<dbReference type="RefSeq" id="WP_148989091.1">
    <property type="nucleotide sequence ID" value="NZ_VTEV01000006.1"/>
</dbReference>
<dbReference type="AlphaFoldDB" id="A0A5D4SXC5"/>
<feature type="signal peptide" evidence="5">
    <location>
        <begin position="1"/>
        <end position="26"/>
    </location>
</feature>
<dbReference type="EMBL" id="VTEV01000006">
    <property type="protein sequence ID" value="TYS66938.1"/>
    <property type="molecule type" value="Genomic_DNA"/>
</dbReference>
<dbReference type="InterPro" id="IPR050490">
    <property type="entry name" value="Bact_solute-bd_prot1"/>
</dbReference>
<protein>
    <submittedName>
        <fullName evidence="6">Extracellular solute-binding protein</fullName>
    </submittedName>
</protein>
<evidence type="ECO:0000313" key="6">
    <source>
        <dbReference type="EMBL" id="TYS66938.1"/>
    </source>
</evidence>
<dbReference type="Pfam" id="PF01547">
    <property type="entry name" value="SBP_bac_1"/>
    <property type="match status" value="1"/>
</dbReference>
<dbReference type="SUPFAM" id="SSF53850">
    <property type="entry name" value="Periplasmic binding protein-like II"/>
    <property type="match status" value="1"/>
</dbReference>
<organism evidence="6 7">
    <name type="scientific">Sutcliffiella horikoshii</name>
    <dbReference type="NCBI Taxonomy" id="79883"/>
    <lineage>
        <taxon>Bacteria</taxon>
        <taxon>Bacillati</taxon>
        <taxon>Bacillota</taxon>
        <taxon>Bacilli</taxon>
        <taxon>Bacillales</taxon>
        <taxon>Bacillaceae</taxon>
        <taxon>Sutcliffiella</taxon>
    </lineage>
</organism>
<evidence type="ECO:0000256" key="4">
    <source>
        <dbReference type="ARBA" id="ARBA00022729"/>
    </source>
</evidence>
<dbReference type="PROSITE" id="PS51257">
    <property type="entry name" value="PROKAR_LIPOPROTEIN"/>
    <property type="match status" value="1"/>
</dbReference>
<dbReference type="Gene3D" id="3.40.190.10">
    <property type="entry name" value="Periplasmic binding protein-like II"/>
    <property type="match status" value="1"/>
</dbReference>
<evidence type="ECO:0000256" key="5">
    <source>
        <dbReference type="SAM" id="SignalP"/>
    </source>
</evidence>
<name>A0A5D4SXC5_9BACI</name>
<evidence type="ECO:0000256" key="3">
    <source>
        <dbReference type="ARBA" id="ARBA00022448"/>
    </source>
</evidence>
<evidence type="ECO:0000256" key="2">
    <source>
        <dbReference type="ARBA" id="ARBA00008520"/>
    </source>
</evidence>
<comment type="subcellular location">
    <subcellularLocation>
        <location evidence="1">Cell envelope</location>
    </subcellularLocation>
</comment>
<comment type="caution">
    <text evidence="6">The sequence shown here is derived from an EMBL/GenBank/DDBJ whole genome shotgun (WGS) entry which is preliminary data.</text>
</comment>
<keyword evidence="3" id="KW-0813">Transport</keyword>
<reference evidence="6 7" key="1">
    <citation type="submission" date="2019-08" db="EMBL/GenBank/DDBJ databases">
        <title>Bacillus genomes from the desert of Cuatro Cienegas, Coahuila.</title>
        <authorList>
            <person name="Olmedo-Alvarez G."/>
        </authorList>
    </citation>
    <scope>NUCLEOTIDE SEQUENCE [LARGE SCALE GENOMIC DNA]</scope>
    <source>
        <strain evidence="6 7">CH28_1T</strain>
    </source>
</reference>
<keyword evidence="4 5" id="KW-0732">Signal</keyword>
<accession>A0A5D4SXC5</accession>
<dbReference type="PANTHER" id="PTHR43649">
    <property type="entry name" value="ARABINOSE-BINDING PROTEIN-RELATED"/>
    <property type="match status" value="1"/>
</dbReference>
<evidence type="ECO:0000313" key="7">
    <source>
        <dbReference type="Proteomes" id="UP000322524"/>
    </source>
</evidence>
<proteinExistence type="inferred from homology"/>
<gene>
    <name evidence="6" type="ORF">FZC76_15510</name>
</gene>
<dbReference type="STRING" id="79883.GCA_001636495_01184"/>
<dbReference type="PANTHER" id="PTHR43649:SF31">
    <property type="entry name" value="SN-GLYCEROL-3-PHOSPHATE-BINDING PERIPLASMIC PROTEIN UGPB"/>
    <property type="match status" value="1"/>
</dbReference>
<dbReference type="GO" id="GO:0030313">
    <property type="term" value="C:cell envelope"/>
    <property type="evidence" value="ECO:0007669"/>
    <property type="project" value="UniProtKB-SubCell"/>
</dbReference>